<evidence type="ECO:0008006" key="3">
    <source>
        <dbReference type="Google" id="ProtNLM"/>
    </source>
</evidence>
<organism evidence="1 2">
    <name type="scientific">Negadavirga shengliensis</name>
    <dbReference type="NCBI Taxonomy" id="1389218"/>
    <lineage>
        <taxon>Bacteria</taxon>
        <taxon>Pseudomonadati</taxon>
        <taxon>Bacteroidota</taxon>
        <taxon>Cytophagia</taxon>
        <taxon>Cytophagales</taxon>
        <taxon>Cyclobacteriaceae</taxon>
        <taxon>Negadavirga</taxon>
    </lineage>
</organism>
<reference evidence="2" key="1">
    <citation type="journal article" date="2019" name="Int. J. Syst. Evol. Microbiol.">
        <title>The Global Catalogue of Microorganisms (GCM) 10K type strain sequencing project: providing services to taxonomists for standard genome sequencing and annotation.</title>
        <authorList>
            <consortium name="The Broad Institute Genomics Platform"/>
            <consortium name="The Broad Institute Genome Sequencing Center for Infectious Disease"/>
            <person name="Wu L."/>
            <person name="Ma J."/>
        </authorList>
    </citation>
    <scope>NUCLEOTIDE SEQUENCE [LARGE SCALE GENOMIC DNA]</scope>
    <source>
        <strain evidence="2">CGMCC 4.7466</strain>
    </source>
</reference>
<dbReference type="EMBL" id="JBHSJJ010000010">
    <property type="protein sequence ID" value="MFC4873362.1"/>
    <property type="molecule type" value="Genomic_DNA"/>
</dbReference>
<gene>
    <name evidence="1" type="ORF">ACFPFU_16795</name>
</gene>
<comment type="caution">
    <text evidence="1">The sequence shown here is derived from an EMBL/GenBank/DDBJ whole genome shotgun (WGS) entry which is preliminary data.</text>
</comment>
<protein>
    <recommendedName>
        <fullName evidence="3">YolD-like protein</fullName>
    </recommendedName>
</protein>
<evidence type="ECO:0000313" key="1">
    <source>
        <dbReference type="EMBL" id="MFC4873362.1"/>
    </source>
</evidence>
<name>A0ABV9T4G6_9BACT</name>
<accession>A0ABV9T4G6</accession>
<sequence>MKTVEKKIPVIEKENIPNLTFSRREVLSKPEAIKQRMYDLYRSQILGNISQGKVWITFETSDSSLYKVNTTIWAVGEKFINLKRGIVVPINAIHQID</sequence>
<dbReference type="Proteomes" id="UP001595818">
    <property type="component" value="Unassembled WGS sequence"/>
</dbReference>
<evidence type="ECO:0000313" key="2">
    <source>
        <dbReference type="Proteomes" id="UP001595818"/>
    </source>
</evidence>
<proteinExistence type="predicted"/>
<keyword evidence="2" id="KW-1185">Reference proteome</keyword>
<dbReference type="RefSeq" id="WP_377066139.1">
    <property type="nucleotide sequence ID" value="NZ_JBHSJJ010000010.1"/>
</dbReference>